<dbReference type="Pfam" id="PF00082">
    <property type="entry name" value="Peptidase_S8"/>
    <property type="match status" value="1"/>
</dbReference>
<evidence type="ECO:0000256" key="4">
    <source>
        <dbReference type="ARBA" id="ARBA00022825"/>
    </source>
</evidence>
<evidence type="ECO:0000259" key="8">
    <source>
        <dbReference type="Pfam" id="PF18962"/>
    </source>
</evidence>
<dbReference type="eggNOG" id="COG1404">
    <property type="taxonomic scope" value="Bacteria"/>
</dbReference>
<dbReference type="PROSITE" id="PS00138">
    <property type="entry name" value="SUBTILASE_SER"/>
    <property type="match status" value="1"/>
</dbReference>
<proteinExistence type="inferred from homology"/>
<dbReference type="Gene3D" id="3.30.160.710">
    <property type="match status" value="1"/>
</dbReference>
<dbReference type="STRING" id="929556.Solca_2393"/>
<dbReference type="Gene3D" id="2.60.40.10">
    <property type="entry name" value="Immunoglobulins"/>
    <property type="match status" value="1"/>
</dbReference>
<keyword evidence="5" id="KW-1133">Transmembrane helix</keyword>
<sequence length="1968" mass="210194">MKNSPGGSILFNVGVVCIHFLLLIPFNLLGQQLEVKNFVVSGGFNQSSPQTYSATPSHAVVIGKGSSITGGSIGSDQLIKVLGKASIYSNLYSNGTIYLGDYTLVKGTIAAANSGKESGNVLKTGISQQLKGNIDVKGSVYIRSGSVLGTVTIPKGSSYYGPSPSGGKRYASPKLPILPQMPAITEFPKAGDKKITETQELTPNCYGPMELTGGKTITFSGTGTYVFSYIKNSGASPNKFIFDFKGDKTGVIKLYIHGDVDLNISNVDIINGGDASRIYAETHGTGNSCKLGNYAWTMTNYLANNRCSEWFGTIWAPYGGINIGSGSSSSSVKGALLSGTVVNIQCGVKITYCPFTECTPPKVNAGDDVEFTCPQTQVTLNGSCTTAPVQIKWTALNGGHIVTGENTLSPTVNSKGTYVLTATKDGCSASDTVIVTYKSCILPFYPPPVNGKDSSLIGAELTSLAVYGDSIQDPEQKIFVLSGDSVWVEVIAIEGQFQQLQSLLQTNEYGLTNLIDNGESQFIVSGRIPIDNLTKLNQLPQLINYCRPLFPPVGSAGITTSQGDIVMRTNYLRNGYELDGDSIKVGVLSDSYNTRPGNPAQTDVANGDLPGLNNSAYPVPVQVLMEFPFGRRVDEGRAMLQIIHDIAPKAQLAFRTGFISPGDLAQGILQLAATNCDVIVDDVTFITEPFFQDGVVSQAVDQVSAQGVAYFTSAGNFGNKSYQSVFVPATPPAGVSGQAHNFSGTGDVLQNISLQPGDYTIVLQWQDAFYSLGQTQTGTVNDLDIYLTDDNGSTLFGFNRNNLGGDPIEILPFTVISPTTTNILITRPSGTGSVSFKYIIFRGDGTINEYNSGNSTIVGQANAAGAFSIGAVRYTQTPAAGVNPPLIESFSSWGGTPINGQTRQKPDFTAPDGINTSINFDAPDLESDRIPNFFGTSAAAPHAAAVAALLKQARKKYYNQPYNNTELRELLSSTALDMNTPGFDFISGNGFIRADVAIQSLAAAKPELIRLLVPENVAPGNEPFTLTLRASYLSATTKVLFRDDTLATNYVNDSTATAPIPEFTGNPSIRAYTPSKSPTGRDGGVSNSITFFEIQKKNVKIKAENKIIRYGEQLPVFTSIITVDNKPLDSSGLTLTDLGLDSITYNTPATSTSNVNNYIVIPQRIFDLNNPVDAGFTELYTYTFENGVLSIEKMPLTITARDTTLTYGEKIGDISYTYQLPDSINLDDSIDLLDSIYTFHHNQLATDVIGLVNGKAVTIVNGKAVPIVNGQAVTIVNGQAVTIVNGKAVPIVNGQAITIVNGKAVPIVNNLSESEVQSLSFLATEKTLQGARQITNKKLVNGSVITQTSNVVDITQESVLDFNVNSAQTSMLTSITAVSPRGLIDDESFANKQAVTIVNGKAVAIVNGIEITQVNGQAVTIVNGKAVTIVNGQAIPIVNSQEKNAVIIDSTEIGQGLTSPLKSLNMITGSSIGLNYIIPGSLQNDNFDITYEVGKLTILPAALSIKANDTSKAYGAALKLDSLAFTISSGILMFEDSVKSVTLTSNGASASAGAGQYPIVPSTAIGGANTDLNNYLINYENGTLTVGKGLLTVKANNVTKVYGDPNPPFTATFTGFLNGDTFETSQISGQPDFTTTADLLSDAGKYPITVSLGSLSSPNYDFTFINENCLLTITQAPLTVKALDETITQKDPFPEFKAEFITLKANESPKVKFTVYPYYKGNPGEYAIIPLLVDFYNAKNYTINYENGTLYVNPDCPQTKKLRIYLDCVEEVKGSTYKYIAHFSCINPNSETVYLDKGEDNVLTSSGSFDDTQLPVVFVSGTTRFSVPFDGKTLTWQIKTIESGKKTAVASNASATSARCTKVYNNTTAQQSSGADIFKNDVSAGESLSVFPNPAARNVTVKAINGTLTVSSSNCLLYDLYGQFYPVRITKKISDSEFELDVSDLRNGLYYILVKNTDGYKTGRIIKE</sequence>
<evidence type="ECO:0000313" key="9">
    <source>
        <dbReference type="EMBL" id="AFD07434.1"/>
    </source>
</evidence>
<dbReference type="InterPro" id="IPR026444">
    <property type="entry name" value="Secre_tail"/>
</dbReference>
<keyword evidence="5" id="KW-0812">Transmembrane</keyword>
<dbReference type="NCBIfam" id="TIGR04183">
    <property type="entry name" value="Por_Secre_tail"/>
    <property type="match status" value="1"/>
</dbReference>
<dbReference type="PANTHER" id="PTHR43806:SF11">
    <property type="entry name" value="CEREVISIN-RELATED"/>
    <property type="match status" value="1"/>
</dbReference>
<protein>
    <submittedName>
        <fullName evidence="9">Subtilase family protease</fullName>
    </submittedName>
</protein>
<dbReference type="GO" id="GO:0004252">
    <property type="term" value="F:serine-type endopeptidase activity"/>
    <property type="evidence" value="ECO:0007669"/>
    <property type="project" value="InterPro"/>
</dbReference>
<accession>H8KUL0</accession>
<name>H8KUL0_SOLCM</name>
<dbReference type="KEGG" id="scn:Solca_2393"/>
<gene>
    <name evidence="9" type="ordered locus">Solca_2393</name>
</gene>
<dbReference type="InterPro" id="IPR034075">
    <property type="entry name" value="Glr3161-like_dom"/>
</dbReference>
<comment type="similarity">
    <text evidence="1">Belongs to the peptidase S8 family.</text>
</comment>
<evidence type="ECO:0000256" key="2">
    <source>
        <dbReference type="ARBA" id="ARBA00022670"/>
    </source>
</evidence>
<keyword evidence="5" id="KW-0472">Membrane</keyword>
<dbReference type="HOGENOM" id="CLU_235791_0_0_10"/>
<dbReference type="CDD" id="cd05562">
    <property type="entry name" value="Peptidases_S53_like"/>
    <property type="match status" value="1"/>
</dbReference>
<dbReference type="InterPro" id="IPR050131">
    <property type="entry name" value="Peptidase_S8_subtilisin-like"/>
</dbReference>
<evidence type="ECO:0000256" key="1">
    <source>
        <dbReference type="ARBA" id="ARBA00011073"/>
    </source>
</evidence>
<dbReference type="PANTHER" id="PTHR43806">
    <property type="entry name" value="PEPTIDASE S8"/>
    <property type="match status" value="1"/>
</dbReference>
<organism evidence="9 10">
    <name type="scientific">Solitalea canadensis (strain ATCC 29591 / DSM 3403 / JCM 21819 / LMG 8368 / NBRC 15130 / NCIMB 12057 / USAM 9D)</name>
    <name type="common">Flexibacter canadensis</name>
    <dbReference type="NCBI Taxonomy" id="929556"/>
    <lineage>
        <taxon>Bacteria</taxon>
        <taxon>Pseudomonadati</taxon>
        <taxon>Bacteroidota</taxon>
        <taxon>Sphingobacteriia</taxon>
        <taxon>Sphingobacteriales</taxon>
        <taxon>Sphingobacteriaceae</taxon>
        <taxon>Solitalea</taxon>
    </lineage>
</organism>
<feature type="domain" description="MBG" evidence="7">
    <location>
        <begin position="1591"/>
        <end position="1667"/>
    </location>
</feature>
<dbReference type="Gene3D" id="3.40.50.200">
    <property type="entry name" value="Peptidase S8/S53 domain"/>
    <property type="match status" value="2"/>
</dbReference>
<dbReference type="Pfam" id="PF18676">
    <property type="entry name" value="MBG_2"/>
    <property type="match status" value="2"/>
</dbReference>
<evidence type="ECO:0000256" key="5">
    <source>
        <dbReference type="SAM" id="Phobius"/>
    </source>
</evidence>
<dbReference type="InterPro" id="IPR023828">
    <property type="entry name" value="Peptidase_S8_Ser-AS"/>
</dbReference>
<dbReference type="GO" id="GO:0006508">
    <property type="term" value="P:proteolysis"/>
    <property type="evidence" value="ECO:0007669"/>
    <property type="project" value="UniProtKB-KW"/>
</dbReference>
<evidence type="ECO:0000259" key="6">
    <source>
        <dbReference type="Pfam" id="PF00082"/>
    </source>
</evidence>
<feature type="domain" description="MBG" evidence="7">
    <location>
        <begin position="1503"/>
        <end position="1585"/>
    </location>
</feature>
<dbReference type="Proteomes" id="UP000007590">
    <property type="component" value="Chromosome"/>
</dbReference>
<keyword evidence="3" id="KW-0378">Hydrolase</keyword>
<evidence type="ECO:0000259" key="7">
    <source>
        <dbReference type="Pfam" id="PF18676"/>
    </source>
</evidence>
<feature type="transmembrane region" description="Helical" evidence="5">
    <location>
        <begin position="9"/>
        <end position="29"/>
    </location>
</feature>
<evidence type="ECO:0000313" key="10">
    <source>
        <dbReference type="Proteomes" id="UP000007590"/>
    </source>
</evidence>
<keyword evidence="4" id="KW-0720">Serine protease</keyword>
<feature type="domain" description="Secretion system C-terminal sorting" evidence="8">
    <location>
        <begin position="1890"/>
        <end position="1965"/>
    </location>
</feature>
<dbReference type="InterPro" id="IPR036852">
    <property type="entry name" value="Peptidase_S8/S53_dom_sf"/>
</dbReference>
<dbReference type="InterPro" id="IPR013783">
    <property type="entry name" value="Ig-like_fold"/>
</dbReference>
<reference evidence="9" key="1">
    <citation type="submission" date="2012-02" db="EMBL/GenBank/DDBJ databases">
        <title>The complete genome of Solitalea canadensis DSM 3403.</title>
        <authorList>
            <consortium name="US DOE Joint Genome Institute (JGI-PGF)"/>
            <person name="Lucas S."/>
            <person name="Copeland A."/>
            <person name="Lapidus A."/>
            <person name="Glavina del Rio T."/>
            <person name="Dalin E."/>
            <person name="Tice H."/>
            <person name="Bruce D."/>
            <person name="Goodwin L."/>
            <person name="Pitluck S."/>
            <person name="Peters L."/>
            <person name="Ovchinnikova G."/>
            <person name="Lu M."/>
            <person name="Kyrpides N."/>
            <person name="Mavromatis K."/>
            <person name="Ivanova N."/>
            <person name="Brettin T."/>
            <person name="Detter J.C."/>
            <person name="Han C."/>
            <person name="Larimer F."/>
            <person name="Land M."/>
            <person name="Hauser L."/>
            <person name="Markowitz V."/>
            <person name="Cheng J.-F."/>
            <person name="Hugenholtz P."/>
            <person name="Woyke T."/>
            <person name="Wu D."/>
            <person name="Spring S."/>
            <person name="Schroeder M."/>
            <person name="Kopitz M."/>
            <person name="Brambilla E."/>
            <person name="Klenk H.-P."/>
            <person name="Eisen J.A."/>
        </authorList>
    </citation>
    <scope>NUCLEOTIDE SEQUENCE</scope>
    <source>
        <strain evidence="9">DSM 3403</strain>
    </source>
</reference>
<dbReference type="EMBL" id="CP003349">
    <property type="protein sequence ID" value="AFD07434.1"/>
    <property type="molecule type" value="Genomic_DNA"/>
</dbReference>
<keyword evidence="2 9" id="KW-0645">Protease</keyword>
<feature type="domain" description="Peptidase S8/S53" evidence="6">
    <location>
        <begin position="852"/>
        <end position="990"/>
    </location>
</feature>
<evidence type="ECO:0000256" key="3">
    <source>
        <dbReference type="ARBA" id="ARBA00022801"/>
    </source>
</evidence>
<dbReference type="InterPro" id="IPR041286">
    <property type="entry name" value="MBG_2"/>
</dbReference>
<keyword evidence="10" id="KW-1185">Reference proteome</keyword>
<dbReference type="SUPFAM" id="SSF52743">
    <property type="entry name" value="Subtilisin-like"/>
    <property type="match status" value="1"/>
</dbReference>
<dbReference type="RefSeq" id="WP_014680661.1">
    <property type="nucleotide sequence ID" value="NC_017770.1"/>
</dbReference>
<dbReference type="InterPro" id="IPR000209">
    <property type="entry name" value="Peptidase_S8/S53_dom"/>
</dbReference>
<dbReference type="OrthoDB" id="355609at2"/>
<dbReference type="Pfam" id="PF18962">
    <property type="entry name" value="Por_Secre_tail"/>
    <property type="match status" value="1"/>
</dbReference>